<dbReference type="Gene3D" id="1.10.510.10">
    <property type="entry name" value="Transferase(Phosphotransferase) domain 1"/>
    <property type="match status" value="1"/>
</dbReference>
<dbReference type="PROSITE" id="PS50011">
    <property type="entry name" value="PROTEIN_KINASE_DOM"/>
    <property type="match status" value="1"/>
</dbReference>
<reference evidence="4" key="1">
    <citation type="submission" date="2023-10" db="EMBL/GenBank/DDBJ databases">
        <authorList>
            <person name="Chen Y."/>
            <person name="Shah S."/>
            <person name="Dougan E. K."/>
            <person name="Thang M."/>
            <person name="Chan C."/>
        </authorList>
    </citation>
    <scope>NUCLEOTIDE SEQUENCE [LARGE SCALE GENOMIC DNA]</scope>
</reference>
<keyword evidence="5" id="KW-1185">Reference proteome</keyword>
<dbReference type="PANTHER" id="PTHR24346">
    <property type="entry name" value="MAP/MICROTUBULE AFFINITY-REGULATING KINASE"/>
    <property type="match status" value="1"/>
</dbReference>
<accession>A0ABN9PJ78</accession>
<dbReference type="CDD" id="cd00180">
    <property type="entry name" value="PKc"/>
    <property type="match status" value="1"/>
</dbReference>
<dbReference type="InterPro" id="IPR011009">
    <property type="entry name" value="Kinase-like_dom_sf"/>
</dbReference>
<evidence type="ECO:0000256" key="2">
    <source>
        <dbReference type="ARBA" id="ARBA00022840"/>
    </source>
</evidence>
<dbReference type="InterPro" id="IPR000719">
    <property type="entry name" value="Prot_kinase_dom"/>
</dbReference>
<dbReference type="Proteomes" id="UP001189429">
    <property type="component" value="Unassembled WGS sequence"/>
</dbReference>
<comment type="caution">
    <text evidence="4">The sequence shown here is derived from an EMBL/GenBank/DDBJ whole genome shotgun (WGS) entry which is preliminary data.</text>
</comment>
<keyword evidence="2" id="KW-0067">ATP-binding</keyword>
<gene>
    <name evidence="4" type="ORF">PCOR1329_LOCUS1643</name>
</gene>
<name>A0ABN9PJ78_9DINO</name>
<evidence type="ECO:0000256" key="1">
    <source>
        <dbReference type="ARBA" id="ARBA00022741"/>
    </source>
</evidence>
<evidence type="ECO:0000313" key="4">
    <source>
        <dbReference type="EMBL" id="CAK0790349.1"/>
    </source>
</evidence>
<sequence>MECIYQEFCFLKNTLDHPNIIRCEGMLHSWCNVHLVLQYGGDVCMEQALSTQLGHRLSRDDALKCSAQVASALSYCHALDVVHGQVSLRHVAVEIACGRHICRLVDFSMAAHVPDSSQRETRCSSLRSLPCVAPETALEEPCLPKPADCWSLGVVFLEISCGQGSLELSVQWRREEPLARAARRMLEFFARAGCHTDAMTKRGHAHDDTTVVCLRAALTPEQARRASASEMVGFLSMGHAEVESDAAARV</sequence>
<evidence type="ECO:0000259" key="3">
    <source>
        <dbReference type="PROSITE" id="PS50011"/>
    </source>
</evidence>
<dbReference type="EMBL" id="CAUYUJ010000403">
    <property type="protein sequence ID" value="CAK0790349.1"/>
    <property type="molecule type" value="Genomic_DNA"/>
</dbReference>
<organism evidence="4 5">
    <name type="scientific">Prorocentrum cordatum</name>
    <dbReference type="NCBI Taxonomy" id="2364126"/>
    <lineage>
        <taxon>Eukaryota</taxon>
        <taxon>Sar</taxon>
        <taxon>Alveolata</taxon>
        <taxon>Dinophyceae</taxon>
        <taxon>Prorocentrales</taxon>
        <taxon>Prorocentraceae</taxon>
        <taxon>Prorocentrum</taxon>
    </lineage>
</organism>
<evidence type="ECO:0000313" key="5">
    <source>
        <dbReference type="Proteomes" id="UP001189429"/>
    </source>
</evidence>
<dbReference type="SMART" id="SM00220">
    <property type="entry name" value="S_TKc"/>
    <property type="match status" value="1"/>
</dbReference>
<dbReference type="PANTHER" id="PTHR24346:SF30">
    <property type="entry name" value="MATERNAL EMBRYONIC LEUCINE ZIPPER KINASE"/>
    <property type="match status" value="1"/>
</dbReference>
<feature type="domain" description="Protein kinase" evidence="3">
    <location>
        <begin position="1"/>
        <end position="242"/>
    </location>
</feature>
<proteinExistence type="predicted"/>
<protein>
    <recommendedName>
        <fullName evidence="3">Protein kinase domain-containing protein</fullName>
    </recommendedName>
</protein>
<dbReference type="Pfam" id="PF00069">
    <property type="entry name" value="Pkinase"/>
    <property type="match status" value="1"/>
</dbReference>
<dbReference type="SUPFAM" id="SSF56112">
    <property type="entry name" value="Protein kinase-like (PK-like)"/>
    <property type="match status" value="1"/>
</dbReference>
<keyword evidence="1" id="KW-0547">Nucleotide-binding</keyword>